<evidence type="ECO:0000313" key="4">
    <source>
        <dbReference type="EMBL" id="GKZ24244.1"/>
    </source>
</evidence>
<proteinExistence type="inferred from homology"/>
<dbReference type="SUPFAM" id="SSF48557">
    <property type="entry name" value="L-aspartase-like"/>
    <property type="match status" value="1"/>
</dbReference>
<dbReference type="GO" id="GO:0016841">
    <property type="term" value="F:ammonia-lyase activity"/>
    <property type="evidence" value="ECO:0007669"/>
    <property type="project" value="InterPro"/>
</dbReference>
<evidence type="ECO:0000313" key="5">
    <source>
        <dbReference type="Proteomes" id="UP001143548"/>
    </source>
</evidence>
<dbReference type="EMBL" id="BROQ01000082">
    <property type="protein sequence ID" value="GKZ24244.1"/>
    <property type="molecule type" value="Genomic_DNA"/>
</dbReference>
<dbReference type="Pfam" id="PF00221">
    <property type="entry name" value="Lyase_aromatic"/>
    <property type="match status" value="1"/>
</dbReference>
<organism evidence="4 5">
    <name type="scientific">Aspergillus brasiliensis</name>
    <dbReference type="NCBI Taxonomy" id="319629"/>
    <lineage>
        <taxon>Eukaryota</taxon>
        <taxon>Fungi</taxon>
        <taxon>Dikarya</taxon>
        <taxon>Ascomycota</taxon>
        <taxon>Pezizomycotina</taxon>
        <taxon>Eurotiomycetes</taxon>
        <taxon>Eurotiomycetidae</taxon>
        <taxon>Eurotiales</taxon>
        <taxon>Aspergillaceae</taxon>
        <taxon>Aspergillus</taxon>
        <taxon>Aspergillus subgen. Circumdati</taxon>
    </lineage>
</organism>
<dbReference type="AlphaFoldDB" id="A0A9W6DNY9"/>
<sequence>MGETLCRDGLESHMASRSFTESVLSSCRKVLALIEADEPIALDGQSLDISSVIAIARHGQYATMTDRKDIVDTMKASVDILSDRIRRREVVYGVNTGFGGSADTRTSEYAALQKALIQMQTSCVLLPQDRVLRSTRLDLARSHSMPVPLVRASMLIRANSLIRGHSAVRPQVVENVLTLLRNGMTPVVPLRGSISASGDLAPLSYVAGLLEGNSDISVHVQQGSSERIISADEALKELGLEPFDLGPKEGLGLLNGTSFSSGAASLVLFEANQLILLSQLLTAMATEAMAGRPHNYHPFIAKVRPHPGQVEAAVNIFDFLSDSSLAVQSEAEETNGEVNPGESEVEGGHSALSQDRYALRTATQWIGPQLETMALAVQQVSIELNSTTDNPLIDPMNGHVYHGGNFQAACVTSAMEKTAGALQMTGKMVFAQCSEILNPALNNGLPPNLSIGDPSLDYAFKGVDINMAAYVSELGYLNHPVSNHVQSAEMHNQGLNSLALIAARYATESVEVLSLMMATYLYVLCQAVDLRVLQAEFSIQARQEVNAITASILPTTYPSLKSVQTTIWNDLMYHWSHNSTMDLHDRAVAVANCTVGTVLRLLPTSSSLSNISGLTIEHHPLEDRVQQWTSRVADTLERTYDSLRTRQVTLSRSGDPRATAITARYLCSTSRKLYLFVREELGVPLHRGYDEHPTANRGDGIEGKLTIGSQISKVYTALREGRFKQVLLSSW</sequence>
<dbReference type="InterPro" id="IPR008948">
    <property type="entry name" value="L-Aspartase-like"/>
</dbReference>
<dbReference type="InterPro" id="IPR005922">
    <property type="entry name" value="Phe_NH3-lyase"/>
</dbReference>
<dbReference type="Gene3D" id="1.20.200.10">
    <property type="entry name" value="Fumarase/aspartase (Central domain)"/>
    <property type="match status" value="1"/>
</dbReference>
<keyword evidence="2" id="KW-0456">Lyase</keyword>
<comment type="caution">
    <text evidence="4">The sequence shown here is derived from an EMBL/GenBank/DDBJ whole genome shotgun (WGS) entry which is preliminary data.</text>
</comment>
<evidence type="ECO:0008006" key="6">
    <source>
        <dbReference type="Google" id="ProtNLM"/>
    </source>
</evidence>
<accession>A0A9W6DNY9</accession>
<dbReference type="NCBIfam" id="TIGR01226">
    <property type="entry name" value="phe_am_lyase"/>
    <property type="match status" value="1"/>
</dbReference>
<dbReference type="InterPro" id="IPR023144">
    <property type="entry name" value="Phe_NH3-lyase_shielding_dom_sf"/>
</dbReference>
<dbReference type="InterPro" id="IPR022313">
    <property type="entry name" value="Phe/His_NH3-lyase_AS"/>
</dbReference>
<dbReference type="GO" id="GO:0006559">
    <property type="term" value="P:L-phenylalanine catabolic process"/>
    <property type="evidence" value="ECO:0007669"/>
    <property type="project" value="InterPro"/>
</dbReference>
<dbReference type="PANTHER" id="PTHR10362">
    <property type="entry name" value="HISTIDINE AMMONIA-LYASE"/>
    <property type="match status" value="1"/>
</dbReference>
<dbReference type="Gene3D" id="1.10.275.10">
    <property type="entry name" value="Fumarase/aspartase (N-terminal domain)"/>
    <property type="match status" value="1"/>
</dbReference>
<evidence type="ECO:0000256" key="2">
    <source>
        <dbReference type="RuleBase" id="RU003954"/>
    </source>
</evidence>
<protein>
    <recommendedName>
        <fullName evidence="6">Phenylalanine ammonia-lyase</fullName>
    </recommendedName>
</protein>
<name>A0A9W6DNY9_9EURO</name>
<dbReference type="GO" id="GO:0005737">
    <property type="term" value="C:cytoplasm"/>
    <property type="evidence" value="ECO:0007669"/>
    <property type="project" value="InterPro"/>
</dbReference>
<evidence type="ECO:0000256" key="3">
    <source>
        <dbReference type="SAM" id="MobiDB-lite"/>
    </source>
</evidence>
<evidence type="ECO:0000256" key="1">
    <source>
        <dbReference type="ARBA" id="ARBA00007238"/>
    </source>
</evidence>
<dbReference type="Gene3D" id="1.10.274.20">
    <property type="entry name" value="Phenylalanine ammonia-lyase 1, domain 3"/>
    <property type="match status" value="1"/>
</dbReference>
<gene>
    <name evidence="4" type="ORF">AbraCBS73388_011048</name>
</gene>
<dbReference type="Proteomes" id="UP001143548">
    <property type="component" value="Unassembled WGS sequence"/>
</dbReference>
<reference evidence="4" key="1">
    <citation type="submission" date="2022-07" db="EMBL/GenBank/DDBJ databases">
        <title>Taxonomy of Aspergillus series Nigri: significant species reduction supported by multi-species coalescent approaches.</title>
        <authorList>
            <person name="Bian C."/>
            <person name="Kusuya Y."/>
            <person name="Sklenar F."/>
            <person name="D'hooge E."/>
            <person name="Yaguchi T."/>
            <person name="Takahashi H."/>
            <person name="Hubka V."/>
        </authorList>
    </citation>
    <scope>NUCLEOTIDE SEQUENCE</scope>
    <source>
        <strain evidence="4">CBS 733.88</strain>
    </source>
</reference>
<feature type="region of interest" description="Disordered" evidence="3">
    <location>
        <begin position="330"/>
        <end position="350"/>
    </location>
</feature>
<dbReference type="InterPro" id="IPR001106">
    <property type="entry name" value="Aromatic_Lyase"/>
</dbReference>
<comment type="similarity">
    <text evidence="1 2">Belongs to the PAL/histidase family.</text>
</comment>
<dbReference type="CDD" id="cd00332">
    <property type="entry name" value="PAL-HAL"/>
    <property type="match status" value="1"/>
</dbReference>
<dbReference type="PROSITE" id="PS00488">
    <property type="entry name" value="PAL_HISTIDASE"/>
    <property type="match status" value="1"/>
</dbReference>
<dbReference type="InterPro" id="IPR024083">
    <property type="entry name" value="Fumarase/histidase_N"/>
</dbReference>